<dbReference type="OrthoDB" id="7860549at2"/>
<evidence type="ECO:0000313" key="2">
    <source>
        <dbReference type="EMBL" id="SFJ88593.1"/>
    </source>
</evidence>
<keyword evidence="1" id="KW-0812">Transmembrane</keyword>
<keyword evidence="1" id="KW-0472">Membrane</keyword>
<dbReference type="EMBL" id="FORY01000013">
    <property type="protein sequence ID" value="SFJ88593.1"/>
    <property type="molecule type" value="Genomic_DNA"/>
</dbReference>
<dbReference type="RefSeq" id="WP_066608657.1">
    <property type="nucleotide sequence ID" value="NZ_FORY01000013.1"/>
</dbReference>
<evidence type="ECO:0000313" key="3">
    <source>
        <dbReference type="Proteomes" id="UP000183299"/>
    </source>
</evidence>
<dbReference type="Proteomes" id="UP000183299">
    <property type="component" value="Unassembled WGS sequence"/>
</dbReference>
<sequence>MDILAKGQALYQDWTTGLTAADNVTLLAIGFGLMIFAVAALLWQRSREKGDANNVRVSEYAETVRAVPGERHVVARQKGDAFLRRIDQLA</sequence>
<dbReference type="STRING" id="576117.SAMN04488138_11342"/>
<keyword evidence="1" id="KW-1133">Transmembrane helix</keyword>
<dbReference type="GeneID" id="98666144"/>
<gene>
    <name evidence="2" type="ORF">SAMN04488138_11342</name>
</gene>
<name>A0A1I3V104_9RHOB</name>
<proteinExistence type="predicted"/>
<protein>
    <submittedName>
        <fullName evidence="2">Uncharacterized protein</fullName>
    </submittedName>
</protein>
<accession>A0A1I3V104</accession>
<evidence type="ECO:0000256" key="1">
    <source>
        <dbReference type="SAM" id="Phobius"/>
    </source>
</evidence>
<dbReference type="AlphaFoldDB" id="A0A1I3V104"/>
<organism evidence="2 3">
    <name type="scientific">Celeribacter halophilus</name>
    <dbReference type="NCBI Taxonomy" id="576117"/>
    <lineage>
        <taxon>Bacteria</taxon>
        <taxon>Pseudomonadati</taxon>
        <taxon>Pseudomonadota</taxon>
        <taxon>Alphaproteobacteria</taxon>
        <taxon>Rhodobacterales</taxon>
        <taxon>Roseobacteraceae</taxon>
        <taxon>Celeribacter</taxon>
    </lineage>
</organism>
<feature type="transmembrane region" description="Helical" evidence="1">
    <location>
        <begin position="24"/>
        <end position="43"/>
    </location>
</feature>
<keyword evidence="3" id="KW-1185">Reference proteome</keyword>
<reference evidence="2 3" key="1">
    <citation type="submission" date="2016-10" db="EMBL/GenBank/DDBJ databases">
        <authorList>
            <person name="de Groot N.N."/>
        </authorList>
    </citation>
    <scope>NUCLEOTIDE SEQUENCE [LARGE SCALE GENOMIC DNA]</scope>
    <source>
        <strain evidence="2 3">CGMCC 1.8891</strain>
    </source>
</reference>